<dbReference type="OrthoDB" id="9765647at2"/>
<gene>
    <name evidence="3" type="ORF">AQI95_35305</name>
</gene>
<dbReference type="InterPro" id="IPR029058">
    <property type="entry name" value="AB_hydrolase_fold"/>
</dbReference>
<dbReference type="InterPro" id="IPR010520">
    <property type="entry name" value="FrsA-like"/>
</dbReference>
<reference evidence="3 4" key="1">
    <citation type="submission" date="2015-10" db="EMBL/GenBank/DDBJ databases">
        <title>Draft genome sequence of Streptomyces yokosukanensis DSM 40224, type strain for the species Streptomyces yokosukanensis.</title>
        <authorList>
            <person name="Ruckert C."/>
            <person name="Winkler A."/>
            <person name="Kalinowski J."/>
            <person name="Kampfer P."/>
            <person name="Glaeser S."/>
        </authorList>
    </citation>
    <scope>NUCLEOTIDE SEQUENCE [LARGE SCALE GENOMIC DNA]</scope>
    <source>
        <strain evidence="3 4">DSM 40224</strain>
    </source>
</reference>
<evidence type="ECO:0000313" key="4">
    <source>
        <dbReference type="Proteomes" id="UP000053127"/>
    </source>
</evidence>
<comment type="similarity">
    <text evidence="1">Belongs to the AB hydrolase superfamily.</text>
</comment>
<proteinExistence type="inferred from homology"/>
<evidence type="ECO:0000313" key="3">
    <source>
        <dbReference type="EMBL" id="KUN00191.1"/>
    </source>
</evidence>
<sequence>MRQLMFQDDQQFWFETLRNLGLAVYGGSDVGEVVATASRVTSGDYDSWHDAWLSTAERLEAEARASHPVSARDGLLRASTYYRAAEFFLHGDPGDPRIDHAYERGVACFRNAVVQLPGITPVEIPYEGTVLHGYFYQAAGAGPKPTLVMHSGFDGAAEELHFFGATGGQERGYHVLTFDGPGQPAAIHRDGLTFRPDWENVVGPVLDFLTGLPGVDPARIALLGVSLGGYLAPRAAAYESRLAAVVALDGVFDAVSALTAHLPIPHDEVVRRAAAEHDEELDRMIAKAREQSPTLRWACDHGRYVTGASTDRRFLAEYARYNLHDGSAEKISCPVLVCEATADLFYSATEESDPRRLYRHVRAPKKLVSFTEEEGGDAHCHPGAVRLAVARVFDWLDDTL</sequence>
<dbReference type="RefSeq" id="WP_067133755.1">
    <property type="nucleotide sequence ID" value="NZ_KQ948224.1"/>
</dbReference>
<organism evidence="3 4">
    <name type="scientific">Streptomyces yokosukanensis</name>
    <dbReference type="NCBI Taxonomy" id="67386"/>
    <lineage>
        <taxon>Bacteria</taxon>
        <taxon>Bacillati</taxon>
        <taxon>Actinomycetota</taxon>
        <taxon>Actinomycetes</taxon>
        <taxon>Kitasatosporales</taxon>
        <taxon>Streptomycetaceae</taxon>
        <taxon>Streptomyces</taxon>
    </lineage>
</organism>
<dbReference type="STRING" id="67386.AQI95_35305"/>
<dbReference type="EMBL" id="LMWN01000057">
    <property type="protein sequence ID" value="KUN00191.1"/>
    <property type="molecule type" value="Genomic_DNA"/>
</dbReference>
<protein>
    <submittedName>
        <fullName evidence="3">Dipeptidyl aminopeptidase</fullName>
    </submittedName>
</protein>
<evidence type="ECO:0000256" key="1">
    <source>
        <dbReference type="ARBA" id="ARBA00008645"/>
    </source>
</evidence>
<name>A0A117PZ73_9ACTN</name>
<dbReference type="Gene3D" id="1.20.1440.110">
    <property type="entry name" value="acylaminoacyl peptidase"/>
    <property type="match status" value="1"/>
</dbReference>
<keyword evidence="3" id="KW-0031">Aminopeptidase</keyword>
<dbReference type="PANTHER" id="PTHR22946">
    <property type="entry name" value="DIENELACTONE HYDROLASE DOMAIN-CONTAINING PROTEIN-RELATED"/>
    <property type="match status" value="1"/>
</dbReference>
<dbReference type="Pfam" id="PF06500">
    <property type="entry name" value="FrsA-like"/>
    <property type="match status" value="1"/>
</dbReference>
<dbReference type="PANTHER" id="PTHR22946:SF12">
    <property type="entry name" value="CONIDIAL PIGMENT BIOSYNTHESIS PROTEIN AYG1 (AFU_ORTHOLOGUE AFUA_2G17550)"/>
    <property type="match status" value="1"/>
</dbReference>
<dbReference type="InterPro" id="IPR050261">
    <property type="entry name" value="FrsA_esterase"/>
</dbReference>
<accession>A0A117PZ73</accession>
<dbReference type="GO" id="GO:0004177">
    <property type="term" value="F:aminopeptidase activity"/>
    <property type="evidence" value="ECO:0007669"/>
    <property type="project" value="UniProtKB-KW"/>
</dbReference>
<dbReference type="Gene3D" id="3.40.50.1820">
    <property type="entry name" value="alpha/beta hydrolase"/>
    <property type="match status" value="1"/>
</dbReference>
<dbReference type="AlphaFoldDB" id="A0A117PZ73"/>
<dbReference type="Proteomes" id="UP000053127">
    <property type="component" value="Unassembled WGS sequence"/>
</dbReference>
<dbReference type="SUPFAM" id="SSF53474">
    <property type="entry name" value="alpha/beta-Hydrolases"/>
    <property type="match status" value="1"/>
</dbReference>
<keyword evidence="4" id="KW-1185">Reference proteome</keyword>
<evidence type="ECO:0000256" key="2">
    <source>
        <dbReference type="ARBA" id="ARBA00022801"/>
    </source>
</evidence>
<keyword evidence="3" id="KW-0645">Protease</keyword>
<comment type="caution">
    <text evidence="3">The sequence shown here is derived from an EMBL/GenBank/DDBJ whole genome shotgun (WGS) entry which is preliminary data.</text>
</comment>
<keyword evidence="2" id="KW-0378">Hydrolase</keyword>